<dbReference type="PANTHER" id="PTHR45911">
    <property type="entry name" value="C2 DOMAIN-CONTAINING PROTEIN"/>
    <property type="match status" value="1"/>
</dbReference>
<reference evidence="4 5" key="1">
    <citation type="journal article" date="2018" name="Mol. Genet. Genomics">
        <title>The red deer Cervus elaphus genome CerEla1.0: sequencing, annotating, genes, and chromosomes.</title>
        <authorList>
            <person name="Bana N.A."/>
            <person name="Nyiri A."/>
            <person name="Nagy J."/>
            <person name="Frank K."/>
            <person name="Nagy T."/>
            <person name="Steger V."/>
            <person name="Schiller M."/>
            <person name="Lakatos P."/>
            <person name="Sugar L."/>
            <person name="Horn P."/>
            <person name="Barta E."/>
            <person name="Orosz L."/>
        </authorList>
    </citation>
    <scope>NUCLEOTIDE SEQUENCE [LARGE SCALE GENOMIC DNA]</scope>
    <source>
        <strain evidence="4">Hungarian</strain>
    </source>
</reference>
<accession>A0A212D2D5</accession>
<evidence type="ECO:0000256" key="3">
    <source>
        <dbReference type="ARBA" id="ARBA00022837"/>
    </source>
</evidence>
<gene>
    <name evidence="4" type="ORF">Celaphus_00003876</name>
</gene>
<dbReference type="EMBL" id="MKHE01000009">
    <property type="protein sequence ID" value="OWK12399.1"/>
    <property type="molecule type" value="Genomic_DNA"/>
</dbReference>
<comment type="caution">
    <text evidence="4">The sequence shown here is derived from an EMBL/GenBank/DDBJ whole genome shotgun (WGS) entry which is preliminary data.</text>
</comment>
<evidence type="ECO:0000256" key="2">
    <source>
        <dbReference type="ARBA" id="ARBA00022723"/>
    </source>
</evidence>
<dbReference type="GO" id="GO:0030672">
    <property type="term" value="C:synaptic vesicle membrane"/>
    <property type="evidence" value="ECO:0007669"/>
    <property type="project" value="TreeGrafter"/>
</dbReference>
<keyword evidence="5" id="KW-1185">Reference proteome</keyword>
<dbReference type="OrthoDB" id="9712902at2759"/>
<keyword evidence="2" id="KW-0479">Metal-binding</keyword>
<keyword evidence="3" id="KW-0106">Calcium</keyword>
<comment type="similarity">
    <text evidence="1">Belongs to the MCTP family.</text>
</comment>
<name>A0A212D2D5_CEREH</name>
<protein>
    <submittedName>
        <fullName evidence="4">MCTP1</fullName>
    </submittedName>
</protein>
<dbReference type="SUPFAM" id="SSF49562">
    <property type="entry name" value="C2 domain (Calcium/lipid-binding domain, CaLB)"/>
    <property type="match status" value="1"/>
</dbReference>
<dbReference type="Gene3D" id="2.60.40.150">
    <property type="entry name" value="C2 domain"/>
    <property type="match status" value="1"/>
</dbReference>
<dbReference type="InterPro" id="IPR035892">
    <property type="entry name" value="C2_domain_sf"/>
</dbReference>
<dbReference type="GO" id="GO:0005509">
    <property type="term" value="F:calcium ion binding"/>
    <property type="evidence" value="ECO:0007669"/>
    <property type="project" value="TreeGrafter"/>
</dbReference>
<dbReference type="AlphaFoldDB" id="A0A212D2D5"/>
<dbReference type="PANTHER" id="PTHR45911:SF3">
    <property type="entry name" value="DYSFERLIN-RELATED"/>
    <property type="match status" value="1"/>
</dbReference>
<evidence type="ECO:0000313" key="5">
    <source>
        <dbReference type="Proteomes" id="UP000242450"/>
    </source>
</evidence>
<proteinExistence type="inferred from homology"/>
<sequence length="84" mass="9573">MDSNGLSDPYVKFRLGHQKYKSKIDLSALSREQTHKLELQLEEGEGHLVLLVTLTASATVSISDLSVNSREDQKEREEILKRYV</sequence>
<dbReference type="Proteomes" id="UP000242450">
    <property type="component" value="Chromosome 9"/>
</dbReference>
<evidence type="ECO:0000313" key="4">
    <source>
        <dbReference type="EMBL" id="OWK12399.1"/>
    </source>
</evidence>
<feature type="non-terminal residue" evidence="4">
    <location>
        <position position="84"/>
    </location>
</feature>
<organism evidence="4 5">
    <name type="scientific">Cervus elaphus hippelaphus</name>
    <name type="common">European red deer</name>
    <dbReference type="NCBI Taxonomy" id="46360"/>
    <lineage>
        <taxon>Eukaryota</taxon>
        <taxon>Metazoa</taxon>
        <taxon>Chordata</taxon>
        <taxon>Craniata</taxon>
        <taxon>Vertebrata</taxon>
        <taxon>Euteleostomi</taxon>
        <taxon>Mammalia</taxon>
        <taxon>Eutheria</taxon>
        <taxon>Laurasiatheria</taxon>
        <taxon>Artiodactyla</taxon>
        <taxon>Ruminantia</taxon>
        <taxon>Pecora</taxon>
        <taxon>Cervidae</taxon>
        <taxon>Cervinae</taxon>
        <taxon>Cervus</taxon>
    </lineage>
</organism>
<dbReference type="GO" id="GO:0046928">
    <property type="term" value="P:regulation of neurotransmitter secretion"/>
    <property type="evidence" value="ECO:0007669"/>
    <property type="project" value="TreeGrafter"/>
</dbReference>
<evidence type="ECO:0000256" key="1">
    <source>
        <dbReference type="ARBA" id="ARBA00007923"/>
    </source>
</evidence>